<keyword evidence="1" id="KW-0472">Membrane</keyword>
<evidence type="ECO:0000313" key="3">
    <source>
        <dbReference type="Proteomes" id="UP001189429"/>
    </source>
</evidence>
<keyword evidence="1" id="KW-1133">Transmembrane helix</keyword>
<keyword evidence="3" id="KW-1185">Reference proteome</keyword>
<evidence type="ECO:0000313" key="2">
    <source>
        <dbReference type="EMBL" id="CAK0809730.1"/>
    </source>
</evidence>
<proteinExistence type="predicted"/>
<organism evidence="2 3">
    <name type="scientific">Prorocentrum cordatum</name>
    <dbReference type="NCBI Taxonomy" id="2364126"/>
    <lineage>
        <taxon>Eukaryota</taxon>
        <taxon>Sar</taxon>
        <taxon>Alveolata</taxon>
        <taxon>Dinophyceae</taxon>
        <taxon>Prorocentrales</taxon>
        <taxon>Prorocentraceae</taxon>
        <taxon>Prorocentrum</taxon>
    </lineage>
</organism>
<sequence>MDADLDEAKGANAKGDDVRLGDSSGATARRQMSVGWLSDLLTTFAAFTMFLGPGLTAAFYIVTVGYYENKFKTKLFFIVMLLATYGPFPVVAAFQAAFDAHFDRVFTTQVTYATRIFSGLMCIQFLVVVWMFVPATEGAVVCIGFALGASCCVVQASGHQMISAIDPTKLVFSELGGQIGSVVPIVMISLLDFKPSATPPEFRRFIATPVFVSFFAMVVLMVLHLRGFFHKAYLGLARDLDEDDLPEAAEEAERVRQTSHQAAVTRLLDEPIEFSHRALSRQATPEAEPSSPVVRTFSTTRRSVPGWVYRWQAWKGFTTLLMAMVSLAGFYGDPAYTQFLASIKLASDFVGRASSLPLVRSSYFASGPWHRFLAATVVARVLMVAVMVAQLGADVVPKPVFIALWCSFSMLDRMVATFADVTCGAFVEVRDRRFVSRLTFLFGFGGLILGLCVSALVAVPMERHMDKMGKVLLDMGSPPAGSDLSLPSVRPAFRAAARLHASLQPR</sequence>
<evidence type="ECO:0008006" key="4">
    <source>
        <dbReference type="Google" id="ProtNLM"/>
    </source>
</evidence>
<feature type="transmembrane region" description="Helical" evidence="1">
    <location>
        <begin position="202"/>
        <end position="223"/>
    </location>
</feature>
<dbReference type="EMBL" id="CAUYUJ010004470">
    <property type="protein sequence ID" value="CAK0809730.1"/>
    <property type="molecule type" value="Genomic_DNA"/>
</dbReference>
<evidence type="ECO:0000256" key="1">
    <source>
        <dbReference type="SAM" id="Phobius"/>
    </source>
</evidence>
<keyword evidence="1" id="KW-0812">Transmembrane</keyword>
<feature type="transmembrane region" description="Helical" evidence="1">
    <location>
        <begin position="40"/>
        <end position="63"/>
    </location>
</feature>
<accession>A0ABN9QWQ0</accession>
<feature type="transmembrane region" description="Helical" evidence="1">
    <location>
        <begin position="170"/>
        <end position="190"/>
    </location>
</feature>
<feature type="transmembrane region" description="Helical" evidence="1">
    <location>
        <begin position="75"/>
        <end position="98"/>
    </location>
</feature>
<feature type="transmembrane region" description="Helical" evidence="1">
    <location>
        <begin position="439"/>
        <end position="459"/>
    </location>
</feature>
<dbReference type="Proteomes" id="UP001189429">
    <property type="component" value="Unassembled WGS sequence"/>
</dbReference>
<feature type="transmembrane region" description="Helical" evidence="1">
    <location>
        <begin position="372"/>
        <end position="393"/>
    </location>
</feature>
<gene>
    <name evidence="2" type="ORF">PCOR1329_LOCUS14897</name>
</gene>
<protein>
    <recommendedName>
        <fullName evidence="4">Solute carrier family 40 protein</fullName>
    </recommendedName>
</protein>
<feature type="transmembrane region" description="Helical" evidence="1">
    <location>
        <begin position="138"/>
        <end position="158"/>
    </location>
</feature>
<name>A0ABN9QWQ0_9DINO</name>
<comment type="caution">
    <text evidence="2">The sequence shown here is derived from an EMBL/GenBank/DDBJ whole genome shotgun (WGS) entry which is preliminary data.</text>
</comment>
<reference evidence="2" key="1">
    <citation type="submission" date="2023-10" db="EMBL/GenBank/DDBJ databases">
        <authorList>
            <person name="Chen Y."/>
            <person name="Shah S."/>
            <person name="Dougan E. K."/>
            <person name="Thang M."/>
            <person name="Chan C."/>
        </authorList>
    </citation>
    <scope>NUCLEOTIDE SEQUENCE [LARGE SCALE GENOMIC DNA]</scope>
</reference>